<evidence type="ECO:0008006" key="4">
    <source>
        <dbReference type="Google" id="ProtNLM"/>
    </source>
</evidence>
<evidence type="ECO:0000313" key="3">
    <source>
        <dbReference type="Proteomes" id="UP000193642"/>
    </source>
</evidence>
<dbReference type="AlphaFoldDB" id="A0A1Y2B3U5"/>
<dbReference type="EMBL" id="MCGO01000092">
    <property type="protein sequence ID" value="ORY28755.1"/>
    <property type="molecule type" value="Genomic_DNA"/>
</dbReference>
<protein>
    <recommendedName>
        <fullName evidence="4">Extracellular membrane protein CFEM domain-containing protein</fullName>
    </recommendedName>
</protein>
<organism evidence="2 3">
    <name type="scientific">Rhizoclosmatium globosum</name>
    <dbReference type="NCBI Taxonomy" id="329046"/>
    <lineage>
        <taxon>Eukaryota</taxon>
        <taxon>Fungi</taxon>
        <taxon>Fungi incertae sedis</taxon>
        <taxon>Chytridiomycota</taxon>
        <taxon>Chytridiomycota incertae sedis</taxon>
        <taxon>Chytridiomycetes</taxon>
        <taxon>Chytridiales</taxon>
        <taxon>Chytriomycetaceae</taxon>
        <taxon>Rhizoclosmatium</taxon>
    </lineage>
</organism>
<dbReference type="OrthoDB" id="10418915at2759"/>
<name>A0A1Y2B3U5_9FUNG</name>
<feature type="chain" id="PRO_5013028176" description="Extracellular membrane protein CFEM domain-containing protein" evidence="1">
    <location>
        <begin position="22"/>
        <end position="166"/>
    </location>
</feature>
<keyword evidence="3" id="KW-1185">Reference proteome</keyword>
<reference evidence="2 3" key="1">
    <citation type="submission" date="2016-07" db="EMBL/GenBank/DDBJ databases">
        <title>Pervasive Adenine N6-methylation of Active Genes in Fungi.</title>
        <authorList>
            <consortium name="DOE Joint Genome Institute"/>
            <person name="Mondo S.J."/>
            <person name="Dannebaum R.O."/>
            <person name="Kuo R.C."/>
            <person name="Labutti K."/>
            <person name="Haridas S."/>
            <person name="Kuo A."/>
            <person name="Salamov A."/>
            <person name="Ahrendt S.R."/>
            <person name="Lipzen A."/>
            <person name="Sullivan W."/>
            <person name="Andreopoulos W.B."/>
            <person name="Clum A."/>
            <person name="Lindquist E."/>
            <person name="Daum C."/>
            <person name="Ramamoorthy G.K."/>
            <person name="Gryganskyi A."/>
            <person name="Culley D."/>
            <person name="Magnuson J.K."/>
            <person name="James T.Y."/>
            <person name="O'Malley M.A."/>
            <person name="Stajich J.E."/>
            <person name="Spatafora J.W."/>
            <person name="Visel A."/>
            <person name="Grigoriev I.V."/>
        </authorList>
    </citation>
    <scope>NUCLEOTIDE SEQUENCE [LARGE SCALE GENOMIC DNA]</scope>
    <source>
        <strain evidence="2 3">JEL800</strain>
    </source>
</reference>
<comment type="caution">
    <text evidence="2">The sequence shown here is derived from an EMBL/GenBank/DDBJ whole genome shotgun (WGS) entry which is preliminary data.</text>
</comment>
<sequence length="166" mass="16533">MASSIGLLLLAIFFTSGVTWAAVSPMGIAARAADPTTTSLLTGFATVPKCFIGCVSGDPNTPVDTSFLATFCSISTGSNKTLANNFGPCLNKNCSSADMATGLGVARNLSSQIAQYCKPVVASSLSTAGAAALSTSASLNIATTSAGIRLATGGAFTVLVILSLIL</sequence>
<feature type="signal peptide" evidence="1">
    <location>
        <begin position="1"/>
        <end position="21"/>
    </location>
</feature>
<gene>
    <name evidence="2" type="ORF">BCR33DRAFT_724951</name>
</gene>
<evidence type="ECO:0000256" key="1">
    <source>
        <dbReference type="SAM" id="SignalP"/>
    </source>
</evidence>
<accession>A0A1Y2B3U5</accession>
<keyword evidence="1" id="KW-0732">Signal</keyword>
<dbReference type="Proteomes" id="UP000193642">
    <property type="component" value="Unassembled WGS sequence"/>
</dbReference>
<proteinExistence type="predicted"/>
<evidence type="ECO:0000313" key="2">
    <source>
        <dbReference type="EMBL" id="ORY28755.1"/>
    </source>
</evidence>